<dbReference type="InterPro" id="IPR021409">
    <property type="entry name" value="DUF3047"/>
</dbReference>
<evidence type="ECO:0000313" key="4">
    <source>
        <dbReference type="Proteomes" id="UP000439591"/>
    </source>
</evidence>
<evidence type="ECO:0000313" key="1">
    <source>
        <dbReference type="EMBL" id="CAA0080650.1"/>
    </source>
</evidence>
<evidence type="ECO:0008006" key="5">
    <source>
        <dbReference type="Google" id="ProtNLM"/>
    </source>
</evidence>
<accession>A0A5S9MWB7</accession>
<keyword evidence="3" id="KW-1185">Reference proteome</keyword>
<dbReference type="Proteomes" id="UP000435877">
    <property type="component" value="Unassembled WGS sequence"/>
</dbReference>
<protein>
    <recommendedName>
        <fullName evidence="5">DUF3047 domain-containing protein</fullName>
    </recommendedName>
</protein>
<dbReference type="EMBL" id="CACSIM010000001">
    <property type="protein sequence ID" value="CAA0085603.1"/>
    <property type="molecule type" value="Genomic_DNA"/>
</dbReference>
<dbReference type="EMBL" id="CACSIK010000001">
    <property type="protein sequence ID" value="CAA0080650.1"/>
    <property type="molecule type" value="Genomic_DNA"/>
</dbReference>
<dbReference type="Pfam" id="PF11249">
    <property type="entry name" value="DUF3047"/>
    <property type="match status" value="1"/>
</dbReference>
<reference evidence="3 4" key="1">
    <citation type="submission" date="2019-11" db="EMBL/GenBank/DDBJ databases">
        <authorList>
            <person name="Holert J."/>
        </authorList>
    </citation>
    <scope>NUCLEOTIDE SEQUENCE [LARGE SCALE GENOMIC DNA]</scope>
    <source>
        <strain evidence="2">BC3_2A</strain>
        <strain evidence="1">SB11_1A</strain>
    </source>
</reference>
<organism evidence="1 3">
    <name type="scientific">Zhongshania aliphaticivorans</name>
    <dbReference type="NCBI Taxonomy" id="1470434"/>
    <lineage>
        <taxon>Bacteria</taxon>
        <taxon>Pseudomonadati</taxon>
        <taxon>Pseudomonadota</taxon>
        <taxon>Gammaproteobacteria</taxon>
        <taxon>Cellvibrionales</taxon>
        <taxon>Spongiibacteraceae</taxon>
        <taxon>Zhongshania</taxon>
    </lineage>
</organism>
<dbReference type="RefSeq" id="WP_159266938.1">
    <property type="nucleotide sequence ID" value="NZ_CACSIK010000001.1"/>
</dbReference>
<proteinExistence type="predicted"/>
<dbReference type="OrthoDB" id="9775969at2"/>
<name>A0A5S9MWB7_9GAMM</name>
<sequence length="373" mass="41968">MSQPIDYRIAKTLGLVGELYPAAESGPLPIRNAPSPLRVFLPFIGQREERRKRRNTEQPKTLMGKVLQRMTLRADNQWQDSEITLSPGEVLSVSATGHLFISRALNVSIGPKTCLWYRVDDGDIHRLPSDTGTITSTKGGRLYFQVALPGAFGNRAGETSTESPPPPMSGTIDVEIYSGSGAEDSPELPQGWHYYWRLGEGSIYRKGGDDEPALCCDTHGDVGIIKYPIDQPLTDDMQFSWDWFVDALPSTLPEHVQPTHDYLSIAVEFENGLDLTYMWSSTLPADTIFQCPLPWWDKRETHWVLRRPEDGLSMWHHESRSIKDDYIKAIGGEVPKRIVAVWLIANSAFQSGHGKCKYRKIKLGPREAQQSIF</sequence>
<evidence type="ECO:0000313" key="3">
    <source>
        <dbReference type="Proteomes" id="UP000435877"/>
    </source>
</evidence>
<dbReference type="AlphaFoldDB" id="A0A5S9MWB7"/>
<gene>
    <name evidence="1" type="ORF">IHBHHGIJ_00227</name>
    <name evidence="2" type="ORF">KFEGEMFD_00922</name>
</gene>
<dbReference type="Proteomes" id="UP000439591">
    <property type="component" value="Unassembled WGS sequence"/>
</dbReference>
<evidence type="ECO:0000313" key="2">
    <source>
        <dbReference type="EMBL" id="CAA0085603.1"/>
    </source>
</evidence>